<evidence type="ECO:0000256" key="1">
    <source>
        <dbReference type="SAM" id="MobiDB-lite"/>
    </source>
</evidence>
<dbReference type="WBParaSite" id="TREG1_8850.1">
    <property type="protein sequence ID" value="TREG1_8850.1"/>
    <property type="gene ID" value="TREG1_8850"/>
</dbReference>
<organism evidence="2 3">
    <name type="scientific">Trichobilharzia regenti</name>
    <name type="common">Nasal bird schistosome</name>
    <dbReference type="NCBI Taxonomy" id="157069"/>
    <lineage>
        <taxon>Eukaryota</taxon>
        <taxon>Metazoa</taxon>
        <taxon>Spiralia</taxon>
        <taxon>Lophotrochozoa</taxon>
        <taxon>Platyhelminthes</taxon>
        <taxon>Trematoda</taxon>
        <taxon>Digenea</taxon>
        <taxon>Strigeidida</taxon>
        <taxon>Schistosomatoidea</taxon>
        <taxon>Schistosomatidae</taxon>
        <taxon>Trichobilharzia</taxon>
    </lineage>
</organism>
<feature type="region of interest" description="Disordered" evidence="1">
    <location>
        <begin position="253"/>
        <end position="333"/>
    </location>
</feature>
<name>A0AA85KHM9_TRIRE</name>
<keyword evidence="2" id="KW-1185">Reference proteome</keyword>
<reference evidence="3" key="2">
    <citation type="submission" date="2023-11" db="UniProtKB">
        <authorList>
            <consortium name="WormBaseParasite"/>
        </authorList>
    </citation>
    <scope>IDENTIFICATION</scope>
</reference>
<sequence>MKGEMEQPEIGLRLHQISPQMAFGHTNYVPDEETRNLCIIHPEADLLQPSKGIKYPSITKRIESFDIPEKIFSDADFIQEFFEKIAGKELSHRNYRQLHWLSGSKPAPRTHGVGILQKLLQTESRISRYQVAWKDKTTPKVSVKEVLNRYRLVNAFSFCLQPHCGFLKQRSSIEAHCRYLLSELGTQLFFLNDRQYMECLEVQLSENIDQKCELVHEKRVLNEIFKTRQLLKGACQDLQRHFSLPKTFPVANTCSKRNRKTKRSPDDIPLMNETEMRKPASEPIPSDAESSSKSSRLNTPPSATKNYGSTDKLDTSLKSPSPESGVNDLTKRPSMTSMYNEAEIMIQPVDFEKRYLRYKLLSWVQ</sequence>
<evidence type="ECO:0000313" key="2">
    <source>
        <dbReference type="Proteomes" id="UP000050795"/>
    </source>
</evidence>
<feature type="compositionally biased region" description="Polar residues" evidence="1">
    <location>
        <begin position="288"/>
        <end position="309"/>
    </location>
</feature>
<proteinExistence type="predicted"/>
<protein>
    <submittedName>
        <fullName evidence="3">Uncharacterized protein</fullName>
    </submittedName>
</protein>
<dbReference type="Proteomes" id="UP000050795">
    <property type="component" value="Unassembled WGS sequence"/>
</dbReference>
<accession>A0AA85KHM9</accession>
<reference evidence="2" key="1">
    <citation type="submission" date="2022-06" db="EMBL/GenBank/DDBJ databases">
        <authorList>
            <person name="Berger JAMES D."/>
            <person name="Berger JAMES D."/>
        </authorList>
    </citation>
    <scope>NUCLEOTIDE SEQUENCE [LARGE SCALE GENOMIC DNA]</scope>
</reference>
<evidence type="ECO:0000313" key="3">
    <source>
        <dbReference type="WBParaSite" id="TREG1_8850.1"/>
    </source>
</evidence>
<dbReference type="AlphaFoldDB" id="A0AA85KHM9"/>